<dbReference type="GO" id="GO:0005814">
    <property type="term" value="C:centriole"/>
    <property type="evidence" value="ECO:0007669"/>
    <property type="project" value="TreeGrafter"/>
</dbReference>
<dbReference type="EMBL" id="KQ459606">
    <property type="protein sequence ID" value="KPI91229.1"/>
    <property type="molecule type" value="Genomic_DNA"/>
</dbReference>
<dbReference type="GO" id="GO:0042073">
    <property type="term" value="P:intraciliary transport"/>
    <property type="evidence" value="ECO:0007669"/>
    <property type="project" value="TreeGrafter"/>
</dbReference>
<dbReference type="GO" id="GO:0036064">
    <property type="term" value="C:ciliary basal body"/>
    <property type="evidence" value="ECO:0007669"/>
    <property type="project" value="TreeGrafter"/>
</dbReference>
<dbReference type="SUPFAM" id="SSF48452">
    <property type="entry name" value="TPR-like"/>
    <property type="match status" value="1"/>
</dbReference>
<dbReference type="GO" id="GO:0097546">
    <property type="term" value="C:ciliary base"/>
    <property type="evidence" value="ECO:0007669"/>
    <property type="project" value="TreeGrafter"/>
</dbReference>
<dbReference type="GO" id="GO:0019894">
    <property type="term" value="F:kinesin binding"/>
    <property type="evidence" value="ECO:0007669"/>
    <property type="project" value="TreeGrafter"/>
</dbReference>
<dbReference type="Gene3D" id="1.25.40.10">
    <property type="entry name" value="Tetratricopeptide repeat domain"/>
    <property type="match status" value="1"/>
</dbReference>
<feature type="region of interest" description="Disordered" evidence="1">
    <location>
        <begin position="153"/>
        <end position="245"/>
    </location>
</feature>
<reference evidence="2 3" key="1">
    <citation type="journal article" date="2015" name="Nat. Commun.">
        <title>Outbred genome sequencing and CRISPR/Cas9 gene editing in butterflies.</title>
        <authorList>
            <person name="Li X."/>
            <person name="Fan D."/>
            <person name="Zhang W."/>
            <person name="Liu G."/>
            <person name="Zhang L."/>
            <person name="Zhao L."/>
            <person name="Fang X."/>
            <person name="Chen L."/>
            <person name="Dong Y."/>
            <person name="Chen Y."/>
            <person name="Ding Y."/>
            <person name="Zhao R."/>
            <person name="Feng M."/>
            <person name="Zhu Y."/>
            <person name="Feng Y."/>
            <person name="Jiang X."/>
            <person name="Zhu D."/>
            <person name="Xiang H."/>
            <person name="Feng X."/>
            <person name="Li S."/>
            <person name="Wang J."/>
            <person name="Zhang G."/>
            <person name="Kronforst M.R."/>
            <person name="Wang W."/>
        </authorList>
    </citation>
    <scope>NUCLEOTIDE SEQUENCE [LARGE SCALE GENOMIC DNA]</scope>
    <source>
        <strain evidence="2">Ya'a_city_454_Px</strain>
        <tissue evidence="2">Whole body</tissue>
    </source>
</reference>
<feature type="compositionally biased region" description="Low complexity" evidence="1">
    <location>
        <begin position="158"/>
        <end position="173"/>
    </location>
</feature>
<dbReference type="PANTHER" id="PTHR44117:SF1">
    <property type="entry name" value="INTRAFLAGELLAR TRANSPORT PROTEIN 88 HOMOLOG"/>
    <property type="match status" value="1"/>
</dbReference>
<dbReference type="PANTHER" id="PTHR44117">
    <property type="entry name" value="INTRAFLAGELLAR TRANSPORT PROTEIN 88 HOMOLOG"/>
    <property type="match status" value="1"/>
</dbReference>
<dbReference type="Proteomes" id="UP000053268">
    <property type="component" value="Unassembled WGS sequence"/>
</dbReference>
<dbReference type="Pfam" id="PF14559">
    <property type="entry name" value="TPR_19"/>
    <property type="match status" value="1"/>
</dbReference>
<evidence type="ECO:0000313" key="2">
    <source>
        <dbReference type="EMBL" id="KPI91229.1"/>
    </source>
</evidence>
<keyword evidence="3" id="KW-1185">Reference proteome</keyword>
<keyword evidence="2" id="KW-0969">Cilium</keyword>
<evidence type="ECO:0000313" key="3">
    <source>
        <dbReference type="Proteomes" id="UP000053268"/>
    </source>
</evidence>
<protein>
    <submittedName>
        <fullName evidence="2">Intraflagellar transport protein 88-like</fullName>
    </submittedName>
</protein>
<dbReference type="InterPro" id="IPR011990">
    <property type="entry name" value="TPR-like_helical_dom_sf"/>
</dbReference>
<feature type="compositionally biased region" description="Acidic residues" evidence="1">
    <location>
        <begin position="235"/>
        <end position="245"/>
    </location>
</feature>
<gene>
    <name evidence="2" type="ORF">RR46_14733</name>
</gene>
<keyword evidence="2" id="KW-0966">Cell projection</keyword>
<proteinExistence type="predicted"/>
<dbReference type="GO" id="GO:1905515">
    <property type="term" value="P:non-motile cilium assembly"/>
    <property type="evidence" value="ECO:0007669"/>
    <property type="project" value="TreeGrafter"/>
</dbReference>
<name>A0A194PEV5_PAPXU</name>
<dbReference type="AlphaFoldDB" id="A0A194PEV5"/>
<dbReference type="GO" id="GO:0097730">
    <property type="term" value="C:non-motile cilium"/>
    <property type="evidence" value="ECO:0007669"/>
    <property type="project" value="TreeGrafter"/>
</dbReference>
<organism evidence="2 3">
    <name type="scientific">Papilio xuthus</name>
    <name type="common">Asian swallowtail butterfly</name>
    <dbReference type="NCBI Taxonomy" id="66420"/>
    <lineage>
        <taxon>Eukaryota</taxon>
        <taxon>Metazoa</taxon>
        <taxon>Ecdysozoa</taxon>
        <taxon>Arthropoda</taxon>
        <taxon>Hexapoda</taxon>
        <taxon>Insecta</taxon>
        <taxon>Pterygota</taxon>
        <taxon>Neoptera</taxon>
        <taxon>Endopterygota</taxon>
        <taxon>Lepidoptera</taxon>
        <taxon>Glossata</taxon>
        <taxon>Ditrysia</taxon>
        <taxon>Papilionoidea</taxon>
        <taxon>Papilionidae</taxon>
        <taxon>Papilioninae</taxon>
        <taxon>Papilio</taxon>
    </lineage>
</organism>
<sequence>MFVVLGIPYLRRKLKMTSDIRTVEYFMSFSFSKAFSKSHARYFEAEAVWPSEVTALQWLAGDADPDEALRYYRRAARLQPHNPQWGLLMGGCLRASGKYQEALALYKKLNARFPDNVQCLKLIVKLCGDQGLSETSAWTRELQRAQARLKQQERAVLSTSAGSGSSGASHSPSDLAIATTGGSRAEKRTMSRQSSDGRGDSAAVHTQQYGNENQENVQAIGRSINRPVSRRKTEEYDDELPLPPE</sequence>
<dbReference type="STRING" id="66420.A0A194PEV5"/>
<evidence type="ECO:0000256" key="1">
    <source>
        <dbReference type="SAM" id="MobiDB-lite"/>
    </source>
</evidence>
<feature type="compositionally biased region" description="Polar residues" evidence="1">
    <location>
        <begin position="204"/>
        <end position="217"/>
    </location>
</feature>
<keyword evidence="2" id="KW-0282">Flagellum</keyword>
<accession>A0A194PEV5</accession>
<feature type="compositionally biased region" description="Basic and acidic residues" evidence="1">
    <location>
        <begin position="184"/>
        <end position="199"/>
    </location>
</feature>